<dbReference type="Pfam" id="PF10049">
    <property type="entry name" value="DUF2283"/>
    <property type="match status" value="1"/>
</dbReference>
<evidence type="ECO:0008006" key="3">
    <source>
        <dbReference type="Google" id="ProtNLM"/>
    </source>
</evidence>
<reference evidence="1 2" key="1">
    <citation type="journal article" date="2010" name="Appl. Environ. Microbiol.">
        <title>The genome sequence of the crenarchaeon Acidilobus saccharovorans supports a new order, Acidilobales, and suggests an important ecological role in terrestrial acidic hot springs.</title>
        <authorList>
            <person name="Mardanov A.V."/>
            <person name="Svetlitchnyi V.A."/>
            <person name="Beletsky A.V."/>
            <person name="Prokofeva M.I."/>
            <person name="Bonch-Osmolovskaya E.A."/>
            <person name="Ravin N.V."/>
            <person name="Skryabin K.G."/>
        </authorList>
    </citation>
    <scope>NUCLEOTIDE SEQUENCE [LARGE SCALE GENOMIC DNA]</scope>
    <source>
        <strain evidence="2">DSM 16705 / JCM 18335 / VKM B-2471 / 345-15</strain>
    </source>
</reference>
<gene>
    <name evidence="1" type="ordered locus">ASAC_0134</name>
</gene>
<dbReference type="eggNOG" id="arCOG04141">
    <property type="taxonomic scope" value="Archaea"/>
</dbReference>
<dbReference type="KEGG" id="asc:ASAC_0134"/>
<dbReference type="InterPro" id="IPR019270">
    <property type="entry name" value="DUF2283"/>
</dbReference>
<accession>D9PZQ4</accession>
<dbReference type="HOGENOM" id="CLU_198701_0_0_2"/>
<dbReference type="AlphaFoldDB" id="D9PZQ4"/>
<sequence length="73" mass="8116">MQGAGEGYPRKLVIGDINNMWIEYDKQSDTLYIGFSDKEAEESFMLDDGTIVNVSGDELISIVIQNASSRLNL</sequence>
<dbReference type="Proteomes" id="UP000000346">
    <property type="component" value="Chromosome"/>
</dbReference>
<keyword evidence="2" id="KW-1185">Reference proteome</keyword>
<dbReference type="InParanoid" id="D9PZQ4"/>
<dbReference type="RefSeq" id="WP_013266054.1">
    <property type="nucleotide sequence ID" value="NC_014374.1"/>
</dbReference>
<protein>
    <recommendedName>
        <fullName evidence="3">DUF2283 domain-containing protein</fullName>
    </recommendedName>
</protein>
<name>D9PZQ4_ACIS3</name>
<evidence type="ECO:0000313" key="2">
    <source>
        <dbReference type="Proteomes" id="UP000000346"/>
    </source>
</evidence>
<organism evidence="1 2">
    <name type="scientific">Acidilobus saccharovorans (strain DSM 16705 / JCM 18335 / VKM B-2471 / 345-15)</name>
    <dbReference type="NCBI Taxonomy" id="666510"/>
    <lineage>
        <taxon>Archaea</taxon>
        <taxon>Thermoproteota</taxon>
        <taxon>Thermoprotei</taxon>
        <taxon>Acidilobales</taxon>
        <taxon>Acidilobaceae</taxon>
        <taxon>Acidilobus</taxon>
    </lineage>
</organism>
<dbReference type="EMBL" id="CP001742">
    <property type="protein sequence ID" value="ADL18542.1"/>
    <property type="molecule type" value="Genomic_DNA"/>
</dbReference>
<evidence type="ECO:0000313" key="1">
    <source>
        <dbReference type="EMBL" id="ADL18542.1"/>
    </source>
</evidence>
<dbReference type="STRING" id="666510.ASAC_0134"/>
<dbReference type="OrthoDB" id="17445at2157"/>
<dbReference type="GeneID" id="9498348"/>
<proteinExistence type="predicted"/>